<dbReference type="EMBL" id="JBHLXE010000100">
    <property type="protein sequence ID" value="MFC0180365.1"/>
    <property type="molecule type" value="Genomic_DNA"/>
</dbReference>
<sequence length="256" mass="28751">MSLFNKIMSIFNNKTASVRSLMNQTNDFSFIESIARHKPSSSAELIASAVGIACIQQNRLGEIIGDANWQLDVDRQLLIIGNHKFTAGLIGTESHVSNTWRFGTVNSDSYPATFTEDILLFNQKSNFASFIDFNSKDIVLDELINGHNLSALVSAFFDRDCYYKTPYDNGAAYILIKSPPTQIFDSANCDEIVQAIKYVIQTYEGNHRVMVAPLIEKFSKHAEFSESAIRFTANDMTLDIKFDDQLRIDEISSTQS</sequence>
<evidence type="ECO:0000313" key="2">
    <source>
        <dbReference type="Proteomes" id="UP001589758"/>
    </source>
</evidence>
<accession>A0ABV6CBJ5</accession>
<comment type="caution">
    <text evidence="1">The sequence shown here is derived from an EMBL/GenBank/DDBJ whole genome shotgun (WGS) entry which is preliminary data.</text>
</comment>
<dbReference type="RefSeq" id="WP_385877475.1">
    <property type="nucleotide sequence ID" value="NZ_JBHLXE010000100.1"/>
</dbReference>
<name>A0ABV6CBJ5_9GAMM</name>
<dbReference type="InterPro" id="IPR049249">
    <property type="entry name" value="DUF6882"/>
</dbReference>
<evidence type="ECO:0000313" key="1">
    <source>
        <dbReference type="EMBL" id="MFC0180365.1"/>
    </source>
</evidence>
<gene>
    <name evidence="1" type="ORF">ACFFIT_09780</name>
</gene>
<dbReference type="Pfam" id="PF21813">
    <property type="entry name" value="DUF6882"/>
    <property type="match status" value="1"/>
</dbReference>
<keyword evidence="2" id="KW-1185">Reference proteome</keyword>
<organism evidence="1 2">
    <name type="scientific">Thorsellia kenyensis</name>
    <dbReference type="NCBI Taxonomy" id="1549888"/>
    <lineage>
        <taxon>Bacteria</taxon>
        <taxon>Pseudomonadati</taxon>
        <taxon>Pseudomonadota</taxon>
        <taxon>Gammaproteobacteria</taxon>
        <taxon>Enterobacterales</taxon>
        <taxon>Thorselliaceae</taxon>
        <taxon>Thorsellia</taxon>
    </lineage>
</organism>
<dbReference type="Proteomes" id="UP001589758">
    <property type="component" value="Unassembled WGS sequence"/>
</dbReference>
<proteinExistence type="predicted"/>
<protein>
    <submittedName>
        <fullName evidence="1">DUF6882 domain-containing protein</fullName>
    </submittedName>
</protein>
<reference evidence="1 2" key="1">
    <citation type="submission" date="2024-09" db="EMBL/GenBank/DDBJ databases">
        <authorList>
            <person name="Sun Q."/>
            <person name="Mori K."/>
        </authorList>
    </citation>
    <scope>NUCLEOTIDE SEQUENCE [LARGE SCALE GENOMIC DNA]</scope>
    <source>
        <strain evidence="1 2">CCM 8545</strain>
    </source>
</reference>